<dbReference type="GO" id="GO:0005524">
    <property type="term" value="F:ATP binding"/>
    <property type="evidence" value="ECO:0007669"/>
    <property type="project" value="UniProtKB-UniRule"/>
</dbReference>
<dbReference type="Pfam" id="PF02463">
    <property type="entry name" value="SMC_N"/>
    <property type="match status" value="1"/>
</dbReference>
<dbReference type="AlphaFoldDB" id="A0A6P1G9Y1"/>
<keyword evidence="2 6" id="KW-0235">DNA replication</keyword>
<dbReference type="PANTHER" id="PTHR32182">
    <property type="entry name" value="DNA REPLICATION AND REPAIR PROTEIN RECF"/>
    <property type="match status" value="1"/>
</dbReference>
<dbReference type="InterPro" id="IPR027417">
    <property type="entry name" value="P-loop_NTPase"/>
</dbReference>
<dbReference type="SUPFAM" id="SSF52540">
    <property type="entry name" value="P-loop containing nucleoside triphosphate hydrolases"/>
    <property type="match status" value="1"/>
</dbReference>
<dbReference type="GO" id="GO:0005737">
    <property type="term" value="C:cytoplasm"/>
    <property type="evidence" value="ECO:0007669"/>
    <property type="project" value="UniProtKB-SubCell"/>
</dbReference>
<evidence type="ECO:0000313" key="9">
    <source>
        <dbReference type="Proteomes" id="UP000464912"/>
    </source>
</evidence>
<organism evidence="8 9">
    <name type="scientific">Neorickettsia findlayensis</name>
    <dbReference type="NCBI Taxonomy" id="2686014"/>
    <lineage>
        <taxon>Bacteria</taxon>
        <taxon>Pseudomonadati</taxon>
        <taxon>Pseudomonadota</taxon>
        <taxon>Alphaproteobacteria</taxon>
        <taxon>Rickettsiales</taxon>
        <taxon>Anaplasmataceae</taxon>
        <taxon>Neorickettsia</taxon>
    </lineage>
</organism>
<dbReference type="Gene3D" id="3.40.50.300">
    <property type="entry name" value="P-loop containing nucleotide triphosphate hydrolases"/>
    <property type="match status" value="1"/>
</dbReference>
<dbReference type="PANTHER" id="PTHR32182:SF0">
    <property type="entry name" value="DNA REPLICATION AND REPAIR PROTEIN RECF"/>
    <property type="match status" value="1"/>
</dbReference>
<keyword evidence="3 6" id="KW-0547">Nucleotide-binding</keyword>
<comment type="subcellular location">
    <subcellularLocation>
        <location evidence="6">Cytoplasm</location>
    </subcellularLocation>
</comment>
<gene>
    <name evidence="6" type="primary">recF</name>
    <name evidence="8" type="ORF">GP480_00750</name>
</gene>
<comment type="function">
    <text evidence="6">The RecF protein is involved in DNA metabolism; it is required for DNA replication and normal SOS inducibility. RecF binds preferentially to single-stranded, linear DNA. It also seems to bind ATP.</text>
</comment>
<feature type="domain" description="RecF/RecN/SMC N-terminal" evidence="7">
    <location>
        <begin position="4"/>
        <end position="343"/>
    </location>
</feature>
<keyword evidence="6" id="KW-0234">DNA repair</keyword>
<evidence type="ECO:0000259" key="7">
    <source>
        <dbReference type="Pfam" id="PF02463"/>
    </source>
</evidence>
<dbReference type="GO" id="GO:0009432">
    <property type="term" value="P:SOS response"/>
    <property type="evidence" value="ECO:0007669"/>
    <property type="project" value="UniProtKB-UniRule"/>
</dbReference>
<accession>A0A6P1G9Y1</accession>
<keyword evidence="6" id="KW-0227">DNA damage</keyword>
<reference evidence="8 9" key="1">
    <citation type="journal article" date="2020" name="MBio">
        <title>Erratum for Teymournejad et al., 'Isolation and Molecular Analysis of a Novel Neorickettsia Species That Causes Potomac Horse Fever'.</title>
        <authorList>
            <person name="Teymournejad O."/>
            <person name="Lin M."/>
            <person name="Bekebrede H."/>
            <person name="Kamr A."/>
            <person name="Toribio R.E."/>
            <person name="Arroyo L.G."/>
            <person name="Baird J.D."/>
            <person name="Rikihisa Y."/>
        </authorList>
    </citation>
    <scope>NUCLEOTIDE SEQUENCE [LARGE SCALE GENOMIC DNA]</scope>
    <source>
        <strain evidence="8 9">Fin17</strain>
    </source>
</reference>
<dbReference type="HAMAP" id="MF_00365">
    <property type="entry name" value="RecF"/>
    <property type="match status" value="1"/>
</dbReference>
<name>A0A6P1G9Y1_9RICK</name>
<dbReference type="GO" id="GO:0003697">
    <property type="term" value="F:single-stranded DNA binding"/>
    <property type="evidence" value="ECO:0007669"/>
    <property type="project" value="UniProtKB-UniRule"/>
</dbReference>
<keyword evidence="5 6" id="KW-0238">DNA-binding</keyword>
<dbReference type="RefSeq" id="WP_160094970.1">
    <property type="nucleotide sequence ID" value="NZ_CP047224.1"/>
</dbReference>
<dbReference type="InterPro" id="IPR003395">
    <property type="entry name" value="RecF/RecN/SMC_N"/>
</dbReference>
<evidence type="ECO:0000256" key="6">
    <source>
        <dbReference type="HAMAP-Rule" id="MF_00365"/>
    </source>
</evidence>
<reference evidence="8 9" key="2">
    <citation type="journal article" date="2020" name="MBio">
        <title>Isolation and Molecular Analysis of a Novel Neorickettsia Species That Causes Potomac Horse Fever.</title>
        <authorList>
            <person name="Teymournejad O."/>
            <person name="Lin M."/>
            <person name="Bekebrede H."/>
            <person name="Kamr A."/>
            <person name="Toribio R.E."/>
            <person name="Arroyo L.G."/>
            <person name="Baird J.D."/>
            <person name="Rikihisa Y."/>
        </authorList>
    </citation>
    <scope>NUCLEOTIDE SEQUENCE [LARGE SCALE GENOMIC DNA]</scope>
    <source>
        <strain evidence="8 9">Fin17</strain>
    </source>
</reference>
<keyword evidence="9" id="KW-1185">Reference proteome</keyword>
<dbReference type="GO" id="GO:0006260">
    <property type="term" value="P:DNA replication"/>
    <property type="evidence" value="ECO:0007669"/>
    <property type="project" value="UniProtKB-UniRule"/>
</dbReference>
<evidence type="ECO:0000256" key="1">
    <source>
        <dbReference type="ARBA" id="ARBA00022490"/>
    </source>
</evidence>
<dbReference type="KEGG" id="nef:GP480_00750"/>
<comment type="similarity">
    <text evidence="6">Belongs to the RecF family.</text>
</comment>
<keyword evidence="1 6" id="KW-0963">Cytoplasm</keyword>
<evidence type="ECO:0000256" key="4">
    <source>
        <dbReference type="ARBA" id="ARBA00022840"/>
    </source>
</evidence>
<feature type="binding site" evidence="6">
    <location>
        <begin position="32"/>
        <end position="39"/>
    </location>
    <ligand>
        <name>ATP</name>
        <dbReference type="ChEBI" id="CHEBI:30616"/>
    </ligand>
</feature>
<dbReference type="InterPro" id="IPR042174">
    <property type="entry name" value="RecF_2"/>
</dbReference>
<proteinExistence type="inferred from homology"/>
<evidence type="ECO:0000256" key="2">
    <source>
        <dbReference type="ARBA" id="ARBA00022705"/>
    </source>
</evidence>
<keyword evidence="6" id="KW-0742">SOS response</keyword>
<dbReference type="GO" id="GO:0000731">
    <property type="term" value="P:DNA synthesis involved in DNA repair"/>
    <property type="evidence" value="ECO:0007669"/>
    <property type="project" value="TreeGrafter"/>
</dbReference>
<evidence type="ECO:0000313" key="8">
    <source>
        <dbReference type="EMBL" id="QHD64994.1"/>
    </source>
</evidence>
<evidence type="ECO:0000256" key="3">
    <source>
        <dbReference type="ARBA" id="ARBA00022741"/>
    </source>
</evidence>
<dbReference type="EMBL" id="CP047224">
    <property type="protein sequence ID" value="QHD64994.1"/>
    <property type="molecule type" value="Genomic_DNA"/>
</dbReference>
<sequence>MKPYITGVLLKDFRNHAFWTASFESRHILLCGKNGAGKTSILEAISKLSPGLGLRSASNTELIRSGTLSWEVSLKFAGGADLREVGMGYCEDKRVTRVNGKPVQCFKKVIDLVKVMWLTPQMCNVFTTDKSVRRKFFDRMVALSEPQHLENLVMYERFKSERLKILGARASKIWLNVNEKKLAELCIAITDARVSFIRQLVSNFPPRGFGSLEIKLLCPVASSIDKVGSSEQMECIQSALERSRAADTVTGKMQFGVHRTDFLATVRQGENTARCYSTGEQKLLILGIILAAGELIDIILLDDIFAHLDPQNSSAFLSEVTKKNCQFFFSDLDNSKFVQFANVIQTIPV</sequence>
<keyword evidence="4 6" id="KW-0067">ATP-binding</keyword>
<protein>
    <recommendedName>
        <fullName evidence="6">DNA replication and repair protein RecF</fullName>
    </recommendedName>
</protein>
<dbReference type="Proteomes" id="UP000464912">
    <property type="component" value="Chromosome"/>
</dbReference>
<dbReference type="InterPro" id="IPR001238">
    <property type="entry name" value="DNA-binding_RecF"/>
</dbReference>
<dbReference type="GO" id="GO:0006302">
    <property type="term" value="P:double-strand break repair"/>
    <property type="evidence" value="ECO:0007669"/>
    <property type="project" value="TreeGrafter"/>
</dbReference>
<dbReference type="NCBIfam" id="TIGR00611">
    <property type="entry name" value="recf"/>
    <property type="match status" value="1"/>
</dbReference>
<dbReference type="Gene3D" id="1.20.1050.90">
    <property type="entry name" value="RecF/RecN/SMC, N-terminal domain"/>
    <property type="match status" value="1"/>
</dbReference>
<evidence type="ECO:0000256" key="5">
    <source>
        <dbReference type="ARBA" id="ARBA00023125"/>
    </source>
</evidence>